<dbReference type="SUPFAM" id="SSF82829">
    <property type="entry name" value="MesJ substrate recognition domain-like"/>
    <property type="match status" value="1"/>
</dbReference>
<dbReference type="KEGG" id="blau:DQQ01_13615"/>
<keyword evidence="6 8" id="KW-0067">ATP-binding</keyword>
<dbReference type="OrthoDB" id="9807403at2"/>
<dbReference type="SUPFAM" id="SSF52402">
    <property type="entry name" value="Adenine nucleotide alpha hydrolases-like"/>
    <property type="match status" value="1"/>
</dbReference>
<dbReference type="InterPro" id="IPR012094">
    <property type="entry name" value="tRNA_Ile_lys_synt"/>
</dbReference>
<dbReference type="InterPro" id="IPR014729">
    <property type="entry name" value="Rossmann-like_a/b/a_fold"/>
</dbReference>
<dbReference type="Gene3D" id="3.40.50.620">
    <property type="entry name" value="HUPs"/>
    <property type="match status" value="1"/>
</dbReference>
<comment type="similarity">
    <text evidence="8">Belongs to the tRNA(Ile)-lysidine synthase family.</text>
</comment>
<dbReference type="CDD" id="cd01992">
    <property type="entry name" value="TilS_N"/>
    <property type="match status" value="1"/>
</dbReference>
<dbReference type="GO" id="GO:0006400">
    <property type="term" value="P:tRNA modification"/>
    <property type="evidence" value="ECO:0007669"/>
    <property type="project" value="UniProtKB-UniRule"/>
</dbReference>
<feature type="binding site" evidence="8">
    <location>
        <begin position="28"/>
        <end position="33"/>
    </location>
    <ligand>
        <name>ATP</name>
        <dbReference type="ChEBI" id="CHEBI:30616"/>
    </ligand>
</feature>
<evidence type="ECO:0000256" key="2">
    <source>
        <dbReference type="ARBA" id="ARBA00022490"/>
    </source>
</evidence>
<dbReference type="NCBIfam" id="TIGR02433">
    <property type="entry name" value="lysidine_TilS_C"/>
    <property type="match status" value="1"/>
</dbReference>
<gene>
    <name evidence="8 10" type="primary">tilS</name>
    <name evidence="10" type="ORF">DQQ01_13615</name>
</gene>
<dbReference type="Gene3D" id="3.50.40.10">
    <property type="entry name" value="Phenylalanyl-trna Synthetase, Chain B, domain 3"/>
    <property type="match status" value="1"/>
</dbReference>
<dbReference type="Pfam" id="PF11734">
    <property type="entry name" value="TilS_C"/>
    <property type="match status" value="1"/>
</dbReference>
<evidence type="ECO:0000256" key="1">
    <source>
        <dbReference type="ARBA" id="ARBA00004496"/>
    </source>
</evidence>
<keyword evidence="11" id="KW-1185">Reference proteome</keyword>
<dbReference type="GO" id="GO:0005737">
    <property type="term" value="C:cytoplasm"/>
    <property type="evidence" value="ECO:0007669"/>
    <property type="project" value="UniProtKB-SubCell"/>
</dbReference>
<dbReference type="AlphaFoldDB" id="A0A2Z4UDM1"/>
<dbReference type="Proteomes" id="UP000250003">
    <property type="component" value="Chromosome"/>
</dbReference>
<evidence type="ECO:0000256" key="8">
    <source>
        <dbReference type="HAMAP-Rule" id="MF_01161"/>
    </source>
</evidence>
<dbReference type="InterPro" id="IPR020825">
    <property type="entry name" value="Phe-tRNA_synthase-like_B3/B4"/>
</dbReference>
<proteinExistence type="inferred from homology"/>
<comment type="function">
    <text evidence="8">Ligates lysine onto the cytidine present at position 34 of the AUA codon-specific tRNA(Ile) that contains the anticodon CAU, in an ATP-dependent manner. Cytidine is converted to lysidine, thus changing the amino acid specificity of the tRNA from methionine to isoleucine.</text>
</comment>
<evidence type="ECO:0000259" key="9">
    <source>
        <dbReference type="SMART" id="SM00977"/>
    </source>
</evidence>
<dbReference type="InterPro" id="IPR011063">
    <property type="entry name" value="TilS/TtcA_N"/>
</dbReference>
<evidence type="ECO:0000313" key="10">
    <source>
        <dbReference type="EMBL" id="AWY98999.1"/>
    </source>
</evidence>
<evidence type="ECO:0000256" key="5">
    <source>
        <dbReference type="ARBA" id="ARBA00022741"/>
    </source>
</evidence>
<dbReference type="HAMAP" id="MF_01161">
    <property type="entry name" value="tRNA_Ile_lys_synt"/>
    <property type="match status" value="1"/>
</dbReference>
<keyword evidence="5 8" id="KW-0547">Nucleotide-binding</keyword>
<evidence type="ECO:0000313" key="11">
    <source>
        <dbReference type="Proteomes" id="UP000250003"/>
    </source>
</evidence>
<comment type="domain">
    <text evidence="8">The N-terminal region contains the highly conserved SGGXDS motif, predicted to be a P-loop motif involved in ATP binding.</text>
</comment>
<keyword evidence="3 8" id="KW-0436">Ligase</keyword>
<dbReference type="SMART" id="SM00977">
    <property type="entry name" value="TilS_C"/>
    <property type="match status" value="1"/>
</dbReference>
<dbReference type="RefSeq" id="WP_111920459.1">
    <property type="nucleotide sequence ID" value="NZ_CP030280.1"/>
</dbReference>
<keyword evidence="2 8" id="KW-0963">Cytoplasm</keyword>
<name>A0A2Z4UDM1_9FIRM</name>
<comment type="catalytic activity">
    <reaction evidence="7 8">
        <text>cytidine(34) in tRNA(Ile2) + L-lysine + ATP = lysidine(34) in tRNA(Ile2) + AMP + diphosphate + H(+)</text>
        <dbReference type="Rhea" id="RHEA:43744"/>
        <dbReference type="Rhea" id="RHEA-COMP:10625"/>
        <dbReference type="Rhea" id="RHEA-COMP:10670"/>
        <dbReference type="ChEBI" id="CHEBI:15378"/>
        <dbReference type="ChEBI" id="CHEBI:30616"/>
        <dbReference type="ChEBI" id="CHEBI:32551"/>
        <dbReference type="ChEBI" id="CHEBI:33019"/>
        <dbReference type="ChEBI" id="CHEBI:82748"/>
        <dbReference type="ChEBI" id="CHEBI:83665"/>
        <dbReference type="ChEBI" id="CHEBI:456215"/>
        <dbReference type="EC" id="6.3.4.19"/>
    </reaction>
</comment>
<dbReference type="SUPFAM" id="SSF56037">
    <property type="entry name" value="PheT/TilS domain"/>
    <property type="match status" value="1"/>
</dbReference>
<sequence length="481" mass="54922">MNMEEKVFSYIEKYNMIETGSQVIVGLSGGADSVCLLFLLKQYQKRRNFQLYGLHVNHGIRGAEAKRDEAFSRELCQRFQIPFRAYEFNVPCMAAKEKLSLEEAGRNARRAAFLKLAEELQEGRDGQAAETVPKYGEKACSAEHTAFNGRIQIALAHHENDNAETMLHNLIRGTGAAGLGGIRPVRTADFTSGRLRYIRPLLCVSRREIEEFLTEKQLSWITDSTNLELEYTRNKIRHQLIPMLEMLNPAAVQHMGQTAQNMLLIEEYLQEQADTLYKAYVEPLEEGYCIKKELFGEKELMQSYVVMNVLAQAAGGRRNLTSAHIQEVLALAKGRTGASISLTGGLFASQVYGAVHITHKRQQENPLFPMEFQVLPWEMGQIEEKTYTKWFDYDKIKSSLEVRHRRSGDFFTVNAQGGRKKLKDYFIDCKIPREKRESLTLLADGSHILWIVGYRISEYYKVTSQTKQVLKVQVKGVNKDE</sequence>
<evidence type="ECO:0000256" key="4">
    <source>
        <dbReference type="ARBA" id="ARBA00022694"/>
    </source>
</evidence>
<evidence type="ECO:0000256" key="7">
    <source>
        <dbReference type="ARBA" id="ARBA00048539"/>
    </source>
</evidence>
<dbReference type="InterPro" id="IPR012795">
    <property type="entry name" value="tRNA_Ile_lys_synt_N"/>
</dbReference>
<comment type="subcellular location">
    <subcellularLocation>
        <location evidence="1 8">Cytoplasm</location>
    </subcellularLocation>
</comment>
<dbReference type="Pfam" id="PF01171">
    <property type="entry name" value="ATP_bind_3"/>
    <property type="match status" value="2"/>
</dbReference>
<dbReference type="InterPro" id="IPR012796">
    <property type="entry name" value="Lysidine-tRNA-synth_C"/>
</dbReference>
<dbReference type="NCBIfam" id="TIGR02432">
    <property type="entry name" value="lysidine_TilS_N"/>
    <property type="match status" value="1"/>
</dbReference>
<organism evidence="10 11">
    <name type="scientific">Blautia argi</name>
    <dbReference type="NCBI Taxonomy" id="1912897"/>
    <lineage>
        <taxon>Bacteria</taxon>
        <taxon>Bacillati</taxon>
        <taxon>Bacillota</taxon>
        <taxon>Clostridia</taxon>
        <taxon>Lachnospirales</taxon>
        <taxon>Lachnospiraceae</taxon>
        <taxon>Blautia</taxon>
    </lineage>
</organism>
<evidence type="ECO:0000256" key="3">
    <source>
        <dbReference type="ARBA" id="ARBA00022598"/>
    </source>
</evidence>
<dbReference type="GO" id="GO:0032267">
    <property type="term" value="F:tRNA(Ile)-lysidine synthase activity"/>
    <property type="evidence" value="ECO:0007669"/>
    <property type="project" value="UniProtKB-EC"/>
</dbReference>
<dbReference type="GO" id="GO:0005524">
    <property type="term" value="F:ATP binding"/>
    <property type="evidence" value="ECO:0007669"/>
    <property type="project" value="UniProtKB-UniRule"/>
</dbReference>
<protein>
    <recommendedName>
        <fullName evidence="8">tRNA(Ile)-lysidine synthase</fullName>
        <ecNumber evidence="8">6.3.4.19</ecNumber>
    </recommendedName>
    <alternativeName>
        <fullName evidence="8">tRNA(Ile)-2-lysyl-cytidine synthase</fullName>
    </alternativeName>
    <alternativeName>
        <fullName evidence="8">tRNA(Ile)-lysidine synthetase</fullName>
    </alternativeName>
</protein>
<accession>A0A2Z4UDM1</accession>
<evidence type="ECO:0000256" key="6">
    <source>
        <dbReference type="ARBA" id="ARBA00022840"/>
    </source>
</evidence>
<dbReference type="PANTHER" id="PTHR43033:SF1">
    <property type="entry name" value="TRNA(ILE)-LYSIDINE SYNTHASE-RELATED"/>
    <property type="match status" value="1"/>
</dbReference>
<dbReference type="EMBL" id="CP030280">
    <property type="protein sequence ID" value="AWY98999.1"/>
    <property type="molecule type" value="Genomic_DNA"/>
</dbReference>
<reference evidence="11" key="1">
    <citation type="submission" date="2018-06" db="EMBL/GenBank/DDBJ databases">
        <title>Description of Blautia argi sp. nov., a new anaerobic isolated from dog feces.</title>
        <authorList>
            <person name="Chang Y.-H."/>
            <person name="Paek J."/>
            <person name="Shin Y."/>
        </authorList>
    </citation>
    <scope>NUCLEOTIDE SEQUENCE [LARGE SCALE GENOMIC DNA]</scope>
    <source>
        <strain evidence="11">KCTC 15426</strain>
    </source>
</reference>
<keyword evidence="4 8" id="KW-0819">tRNA processing</keyword>
<dbReference type="EC" id="6.3.4.19" evidence="8"/>
<dbReference type="PANTHER" id="PTHR43033">
    <property type="entry name" value="TRNA(ILE)-LYSIDINE SYNTHASE-RELATED"/>
    <property type="match status" value="1"/>
</dbReference>
<feature type="domain" description="Lysidine-tRNA(Ile) synthetase C-terminal" evidence="9">
    <location>
        <begin position="400"/>
        <end position="472"/>
    </location>
</feature>